<name>A0A2A6E1D2_9BACL</name>
<keyword evidence="5 10" id="KW-0812">Transmembrane</keyword>
<dbReference type="Proteomes" id="UP000243688">
    <property type="component" value="Unassembled WGS sequence"/>
</dbReference>
<reference evidence="11 12" key="1">
    <citation type="submission" date="2016-12" db="EMBL/GenBank/DDBJ databases">
        <title>Candidatus Reconcilibacillus cellulovorans genome.</title>
        <authorList>
            <person name="Kolinko S."/>
            <person name="Wu Y.-W."/>
            <person name="Tachea F."/>
            <person name="Denzel E."/>
            <person name="Hiras J."/>
            <person name="Baecker N."/>
            <person name="Chan L.J."/>
            <person name="Eichorst S.A."/>
            <person name="Frey D."/>
            <person name="Adams P.D."/>
            <person name="Pray T."/>
            <person name="Tanjore D."/>
            <person name="Petzold C.J."/>
            <person name="Gladden J.M."/>
            <person name="Simmons B.A."/>
            <person name="Singer S.W."/>
        </authorList>
    </citation>
    <scope>NUCLEOTIDE SEQUENCE [LARGE SCALE GENOMIC DNA]</scope>
    <source>
        <strain evidence="11">JTherm</strain>
    </source>
</reference>
<sequence length="388" mass="43995">MWFTDVYALAALAGFAGLLAATKRWTWNKRWLLLSFNVAFLAVFSRFHGPLVAFALAYTAANYAGYVWLCRARSFRRAGFWGLIAANVAAVSAVRFVDMGVLPEPPFYNAIVTLGLIYYVLKAIDAVYFAYFVGQEGRARAVDYFNFILFVPTFTSGPILKFRDFLADAARPYDVGAADLETAVKRIVLGLFKKTVVVYWMQRVFDAVAAGSGDMHAAESLFLMAWFYVMIYFDFSGYSDIAIGFGRLFGYNVPENFKRPFLSPTLTQYWRNWHATMADWFRDHVYLLVARRNVSRRTAAGLSVVIMLLIGLWHGYTWTYVVWGLWHGAVLAVENLLGRTTVNRKKVGAIHFYARCLLTQLIVVLAVAVYIPDAELVRRVYAGLLFGW</sequence>
<keyword evidence="4 9" id="KW-0808">Transferase</keyword>
<evidence type="ECO:0000256" key="3">
    <source>
        <dbReference type="ARBA" id="ARBA00022475"/>
    </source>
</evidence>
<keyword evidence="3 9" id="KW-1003">Cell membrane</keyword>
<evidence type="ECO:0000256" key="2">
    <source>
        <dbReference type="ARBA" id="ARBA00010323"/>
    </source>
</evidence>
<evidence type="ECO:0000256" key="9">
    <source>
        <dbReference type="PIRNR" id="PIRNR016636"/>
    </source>
</evidence>
<dbReference type="InterPro" id="IPR024194">
    <property type="entry name" value="Ac/AlaTfrase_AlgI/DltB"/>
</dbReference>
<comment type="similarity">
    <text evidence="2 9">Belongs to the membrane-bound acyltransferase family.</text>
</comment>
<feature type="transmembrane region" description="Helical" evidence="10">
    <location>
        <begin position="109"/>
        <end position="132"/>
    </location>
</feature>
<feature type="transmembrane region" description="Helical" evidence="10">
    <location>
        <begin position="144"/>
        <end position="162"/>
    </location>
</feature>
<dbReference type="Pfam" id="PF03062">
    <property type="entry name" value="MBOAT"/>
    <property type="match status" value="1"/>
</dbReference>
<dbReference type="GO" id="GO:0005886">
    <property type="term" value="C:plasma membrane"/>
    <property type="evidence" value="ECO:0007669"/>
    <property type="project" value="UniProtKB-SubCell"/>
</dbReference>
<accession>A0A2A6E1D2</accession>
<evidence type="ECO:0000256" key="4">
    <source>
        <dbReference type="ARBA" id="ARBA00022679"/>
    </source>
</evidence>
<evidence type="ECO:0000256" key="8">
    <source>
        <dbReference type="ARBA" id="ARBA00023315"/>
    </source>
</evidence>
<keyword evidence="7 9" id="KW-0472">Membrane</keyword>
<feature type="transmembrane region" description="Helical" evidence="10">
    <location>
        <begin position="53"/>
        <end position="71"/>
    </location>
</feature>
<evidence type="ECO:0000313" key="11">
    <source>
        <dbReference type="EMBL" id="PDO11128.1"/>
    </source>
</evidence>
<keyword evidence="8 9" id="KW-0012">Acyltransferase</keyword>
<dbReference type="PANTHER" id="PTHR13285">
    <property type="entry name" value="ACYLTRANSFERASE"/>
    <property type="match status" value="1"/>
</dbReference>
<dbReference type="PANTHER" id="PTHR13285:SF23">
    <property type="entry name" value="TEICHOIC ACID D-ALANYLTRANSFERASE"/>
    <property type="match status" value="1"/>
</dbReference>
<feature type="transmembrane region" description="Helical" evidence="10">
    <location>
        <begin position="225"/>
        <end position="249"/>
    </location>
</feature>
<evidence type="ECO:0000256" key="1">
    <source>
        <dbReference type="ARBA" id="ARBA00004651"/>
    </source>
</evidence>
<dbReference type="PIRSF" id="PIRSF016636">
    <property type="entry name" value="AlgI_DltB"/>
    <property type="match status" value="1"/>
</dbReference>
<feature type="transmembrane region" description="Helical" evidence="10">
    <location>
        <begin position="350"/>
        <end position="371"/>
    </location>
</feature>
<feature type="transmembrane region" description="Helical" evidence="10">
    <location>
        <begin position="78"/>
        <end position="97"/>
    </location>
</feature>
<dbReference type="GO" id="GO:0016746">
    <property type="term" value="F:acyltransferase activity"/>
    <property type="evidence" value="ECO:0007669"/>
    <property type="project" value="UniProtKB-KW"/>
</dbReference>
<protein>
    <submittedName>
        <fullName evidence="11">Acyltransferase</fullName>
    </submittedName>
</protein>
<dbReference type="InterPro" id="IPR004299">
    <property type="entry name" value="MBOAT_fam"/>
</dbReference>
<keyword evidence="6 10" id="KW-1133">Transmembrane helix</keyword>
<feature type="transmembrane region" description="Helical" evidence="10">
    <location>
        <begin position="298"/>
        <end position="314"/>
    </location>
</feature>
<evidence type="ECO:0000256" key="10">
    <source>
        <dbReference type="SAM" id="Phobius"/>
    </source>
</evidence>
<dbReference type="EMBL" id="MOXJ01000005">
    <property type="protein sequence ID" value="PDO11128.1"/>
    <property type="molecule type" value="Genomic_DNA"/>
</dbReference>
<evidence type="ECO:0000256" key="5">
    <source>
        <dbReference type="ARBA" id="ARBA00022692"/>
    </source>
</evidence>
<comment type="caution">
    <text evidence="11">The sequence shown here is derived from an EMBL/GenBank/DDBJ whole genome shotgun (WGS) entry which is preliminary data.</text>
</comment>
<proteinExistence type="inferred from homology"/>
<comment type="subcellular location">
    <subcellularLocation>
        <location evidence="1">Cell membrane</location>
        <topology evidence="1">Multi-pass membrane protein</topology>
    </subcellularLocation>
</comment>
<evidence type="ECO:0000256" key="7">
    <source>
        <dbReference type="ARBA" id="ARBA00023136"/>
    </source>
</evidence>
<feature type="transmembrane region" description="Helical" evidence="10">
    <location>
        <begin position="6"/>
        <end position="22"/>
    </location>
</feature>
<evidence type="ECO:0000256" key="6">
    <source>
        <dbReference type="ARBA" id="ARBA00022989"/>
    </source>
</evidence>
<evidence type="ECO:0000313" key="12">
    <source>
        <dbReference type="Proteomes" id="UP000243688"/>
    </source>
</evidence>
<dbReference type="InterPro" id="IPR051085">
    <property type="entry name" value="MB_O-acyltransferase"/>
</dbReference>
<dbReference type="AlphaFoldDB" id="A0A2A6E1D2"/>
<gene>
    <name evidence="11" type="ORF">BLM47_03845</name>
</gene>
<organism evidence="11 12">
    <name type="scientific">Candidatus Reconcilbacillus cellulovorans</name>
    <dbReference type="NCBI Taxonomy" id="1906605"/>
    <lineage>
        <taxon>Bacteria</taxon>
        <taxon>Bacillati</taxon>
        <taxon>Bacillota</taxon>
        <taxon>Bacilli</taxon>
        <taxon>Bacillales</taxon>
        <taxon>Paenibacillaceae</taxon>
        <taxon>Candidatus Reconcilbacillus</taxon>
    </lineage>
</organism>